<feature type="transmembrane region" description="Helical" evidence="1">
    <location>
        <begin position="6"/>
        <end position="25"/>
    </location>
</feature>
<keyword evidence="1" id="KW-1133">Transmembrane helix</keyword>
<feature type="transmembrane region" description="Helical" evidence="1">
    <location>
        <begin position="67"/>
        <end position="89"/>
    </location>
</feature>
<dbReference type="AlphaFoldDB" id="A0A6J4RRG0"/>
<evidence type="ECO:0000313" key="2">
    <source>
        <dbReference type="EMBL" id="CAA9479787.1"/>
    </source>
</evidence>
<accession>A0A6J4RRG0</accession>
<protein>
    <submittedName>
        <fullName evidence="2">Uncharacterized protein</fullName>
    </submittedName>
</protein>
<proteinExistence type="predicted"/>
<organism evidence="2">
    <name type="scientific">uncultured Solirubrobacterales bacterium</name>
    <dbReference type="NCBI Taxonomy" id="768556"/>
    <lineage>
        <taxon>Bacteria</taxon>
        <taxon>Bacillati</taxon>
        <taxon>Actinomycetota</taxon>
        <taxon>Thermoleophilia</taxon>
        <taxon>Solirubrobacterales</taxon>
        <taxon>environmental samples</taxon>
    </lineage>
</organism>
<name>A0A6J4RRG0_9ACTN</name>
<reference evidence="2" key="1">
    <citation type="submission" date="2020-02" db="EMBL/GenBank/DDBJ databases">
        <authorList>
            <person name="Meier V. D."/>
        </authorList>
    </citation>
    <scope>NUCLEOTIDE SEQUENCE</scope>
    <source>
        <strain evidence="2">AVDCRST_MAG45</strain>
    </source>
</reference>
<keyword evidence="1" id="KW-0812">Transmembrane</keyword>
<gene>
    <name evidence="2" type="ORF">AVDCRST_MAG45-90</name>
</gene>
<keyword evidence="1" id="KW-0472">Membrane</keyword>
<feature type="transmembrane region" description="Helical" evidence="1">
    <location>
        <begin position="123"/>
        <end position="154"/>
    </location>
</feature>
<feature type="transmembrane region" description="Helical" evidence="1">
    <location>
        <begin position="37"/>
        <end position="61"/>
    </location>
</feature>
<evidence type="ECO:0000256" key="1">
    <source>
        <dbReference type="SAM" id="Phobius"/>
    </source>
</evidence>
<feature type="transmembrane region" description="Helical" evidence="1">
    <location>
        <begin position="174"/>
        <end position="204"/>
    </location>
</feature>
<sequence length="278" mass="28462">MAAVPLLVSLALALAICPLVVRTLWRHGWTRANHRGARVAHPAGIGALVSALVALLVLSAFELAAGVGVLGVDTVAATCFVAAVALLGLADDLWGDREGAPRGLRRHARALVRGRPSTGAAKAVGTAALAVVVLTVLGFTGAELALAACVLTLATHGSNLLDLRPGRSTKALLALLSALTLGTLNLEPFTTLGLVLPPILVLLVPDLRERAMLGDTGAGAIGALAGLWLVLTLPMLGQAVALGLLAALAVYGELRSISVLVEQRPLLRRIDSLGRIHA</sequence>
<dbReference type="EMBL" id="CADCVU010000009">
    <property type="protein sequence ID" value="CAA9479787.1"/>
    <property type="molecule type" value="Genomic_DNA"/>
</dbReference>